<reference evidence="1 2" key="1">
    <citation type="submission" date="2016-10" db="EMBL/GenBank/DDBJ databases">
        <authorList>
            <person name="de Groot N.N."/>
        </authorList>
    </citation>
    <scope>NUCLEOTIDE SEQUENCE [LARGE SCALE GENOMIC DNA]</scope>
    <source>
        <strain evidence="1 2">DSM 44468</strain>
    </source>
</reference>
<dbReference type="Proteomes" id="UP000199025">
    <property type="component" value="Unassembled WGS sequence"/>
</dbReference>
<evidence type="ECO:0000313" key="1">
    <source>
        <dbReference type="EMBL" id="SFJ96184.1"/>
    </source>
</evidence>
<dbReference type="OrthoDB" id="3630628at2"/>
<name>A0A1I3VLA3_9PSEU</name>
<gene>
    <name evidence="1" type="ORF">SAMN05421835_11197</name>
</gene>
<evidence type="ECO:0000313" key="2">
    <source>
        <dbReference type="Proteomes" id="UP000199025"/>
    </source>
</evidence>
<dbReference type="STRING" id="115433.SAMN05421835_11197"/>
<sequence length="70" mass="7931">MDEAQALRVFWARCRKHHVPTTTAELALAGARFDVRTGRVLARDPYRLAWRRLRQLGAADEQATDKPATA</sequence>
<dbReference type="EMBL" id="FORP01000011">
    <property type="protein sequence ID" value="SFJ96184.1"/>
    <property type="molecule type" value="Genomic_DNA"/>
</dbReference>
<protein>
    <submittedName>
        <fullName evidence="1">Uncharacterized protein</fullName>
    </submittedName>
</protein>
<accession>A0A1I3VLA3</accession>
<keyword evidence="2" id="KW-1185">Reference proteome</keyword>
<organism evidence="1 2">
    <name type="scientific">Amycolatopsis sacchari</name>
    <dbReference type="NCBI Taxonomy" id="115433"/>
    <lineage>
        <taxon>Bacteria</taxon>
        <taxon>Bacillati</taxon>
        <taxon>Actinomycetota</taxon>
        <taxon>Actinomycetes</taxon>
        <taxon>Pseudonocardiales</taxon>
        <taxon>Pseudonocardiaceae</taxon>
        <taxon>Amycolatopsis</taxon>
    </lineage>
</organism>
<dbReference type="AlphaFoldDB" id="A0A1I3VLA3"/>
<dbReference type="RefSeq" id="WP_091509607.1">
    <property type="nucleotide sequence ID" value="NZ_CBDQZW010000005.1"/>
</dbReference>
<proteinExistence type="predicted"/>